<dbReference type="Proteomes" id="UP001054821">
    <property type="component" value="Chromosome 2"/>
</dbReference>
<accession>A0AAD4WJE1</accession>
<sequence>MVASSTEVDFKREARKLLNEFSKDRFVAAWIDKCMHFGNTTSNRAEIAHARLKRQLGISQGTFATTWENIHALLELQHTEIKASFKKSLIVVPHDFRSSDFKELRGFVSISALYMSSYELWLTSHHYLLSGACLIMLSSHTFTVVVASTGDA</sequence>
<name>A0AAD4WJE1_PRUDU</name>
<evidence type="ECO:0000313" key="1">
    <source>
        <dbReference type="EMBL" id="KAI5344218.1"/>
    </source>
</evidence>
<proteinExistence type="predicted"/>
<keyword evidence="2" id="KW-1185">Reference proteome</keyword>
<reference evidence="1 2" key="1">
    <citation type="journal article" date="2022" name="G3 (Bethesda)">
        <title>Whole-genome sequence and methylome profiling of the almond [Prunus dulcis (Mill.) D.A. Webb] cultivar 'Nonpareil'.</title>
        <authorList>
            <person name="D'Amico-Willman K.M."/>
            <person name="Ouma W.Z."/>
            <person name="Meulia T."/>
            <person name="Sideli G.M."/>
            <person name="Gradziel T.M."/>
            <person name="Fresnedo-Ramirez J."/>
        </authorList>
    </citation>
    <scope>NUCLEOTIDE SEQUENCE [LARGE SCALE GENOMIC DNA]</scope>
    <source>
        <strain evidence="1">Clone GOH B32 T37-40</strain>
    </source>
</reference>
<dbReference type="EMBL" id="JAJFAZ020000002">
    <property type="protein sequence ID" value="KAI5344218.1"/>
    <property type="molecule type" value="Genomic_DNA"/>
</dbReference>
<protein>
    <submittedName>
        <fullName evidence="1">Uncharacterized protein</fullName>
    </submittedName>
</protein>
<gene>
    <name evidence="1" type="ORF">L3X38_012095</name>
</gene>
<evidence type="ECO:0000313" key="2">
    <source>
        <dbReference type="Proteomes" id="UP001054821"/>
    </source>
</evidence>
<dbReference type="AlphaFoldDB" id="A0AAD4WJE1"/>
<comment type="caution">
    <text evidence="1">The sequence shown here is derived from an EMBL/GenBank/DDBJ whole genome shotgun (WGS) entry which is preliminary data.</text>
</comment>
<organism evidence="1 2">
    <name type="scientific">Prunus dulcis</name>
    <name type="common">Almond</name>
    <name type="synonym">Amygdalus dulcis</name>
    <dbReference type="NCBI Taxonomy" id="3755"/>
    <lineage>
        <taxon>Eukaryota</taxon>
        <taxon>Viridiplantae</taxon>
        <taxon>Streptophyta</taxon>
        <taxon>Embryophyta</taxon>
        <taxon>Tracheophyta</taxon>
        <taxon>Spermatophyta</taxon>
        <taxon>Magnoliopsida</taxon>
        <taxon>eudicotyledons</taxon>
        <taxon>Gunneridae</taxon>
        <taxon>Pentapetalae</taxon>
        <taxon>rosids</taxon>
        <taxon>fabids</taxon>
        <taxon>Rosales</taxon>
        <taxon>Rosaceae</taxon>
        <taxon>Amygdaloideae</taxon>
        <taxon>Amygdaleae</taxon>
        <taxon>Prunus</taxon>
    </lineage>
</organism>